<keyword evidence="1" id="KW-0645">Protease</keyword>
<dbReference type="InterPro" id="IPR007396">
    <property type="entry name" value="TR_PAI2-type"/>
</dbReference>
<keyword evidence="1" id="KW-0378">Hydrolase</keyword>
<dbReference type="PANTHER" id="PTHR35802:SF1">
    <property type="entry name" value="PROTEASE SYNTHASE AND SPORULATION PROTEIN PAI 2"/>
    <property type="match status" value="1"/>
</dbReference>
<dbReference type="PIRSF" id="PIRSF010372">
    <property type="entry name" value="PaiB"/>
    <property type="match status" value="1"/>
</dbReference>
<dbReference type="EMBL" id="CP138327">
    <property type="protein sequence ID" value="WXU00343.1"/>
    <property type="molecule type" value="Genomic_DNA"/>
</dbReference>
<reference evidence="1" key="1">
    <citation type="submission" date="2023-10" db="EMBL/GenBank/DDBJ databases">
        <title>The first scallop-associated chemosynthetic bacterial symbiont.</title>
        <authorList>
            <person name="Lin Y.-T."/>
            <person name="Sun J."/>
            <person name="Ip J.C.-H."/>
            <person name="He X."/>
            <person name="Gao Z.-M."/>
            <person name="Perez M."/>
            <person name="Xu T."/>
            <person name="Qian P.-Y."/>
            <person name="Qiu J.-W."/>
        </authorList>
    </citation>
    <scope>NUCLEOTIDE SEQUENCE</scope>
    <source>
        <strain evidence="1">Gill1</strain>
    </source>
</reference>
<dbReference type="Gene3D" id="2.30.110.10">
    <property type="entry name" value="Electron Transport, Fmn-binding Protein, Chain A"/>
    <property type="match status" value="1"/>
</dbReference>
<dbReference type="GO" id="GO:0008233">
    <property type="term" value="F:peptidase activity"/>
    <property type="evidence" value="ECO:0007669"/>
    <property type="project" value="UniProtKB-KW"/>
</dbReference>
<organism evidence="1">
    <name type="scientific">Catillopecten margaritatus gill symbiont</name>
    <dbReference type="NCBI Taxonomy" id="3083288"/>
    <lineage>
        <taxon>Bacteria</taxon>
        <taxon>Pseudomonadati</taxon>
        <taxon>Pseudomonadota</taxon>
        <taxon>Gammaproteobacteria</taxon>
        <taxon>sulfur-oxidizing symbionts</taxon>
    </lineage>
</organism>
<accession>A0AAU6PHA7</accession>
<dbReference type="PANTHER" id="PTHR35802">
    <property type="entry name" value="PROTEASE SYNTHASE AND SPORULATION PROTEIN PAI 2"/>
    <property type="match status" value="1"/>
</dbReference>
<proteinExistence type="predicted"/>
<protein>
    <submittedName>
        <fullName evidence="1">Protease synthase and sporulation protein PAI 2</fullName>
    </submittedName>
</protein>
<evidence type="ECO:0000313" key="1">
    <source>
        <dbReference type="EMBL" id="WXU00343.1"/>
    </source>
</evidence>
<dbReference type="SUPFAM" id="SSF50475">
    <property type="entry name" value="FMN-binding split barrel"/>
    <property type="match status" value="1"/>
</dbReference>
<gene>
    <name evidence="1" type="primary">paiB</name>
    <name evidence="1" type="ORF">Ctma_1057</name>
</gene>
<name>A0AAU6PHA7_9GAMM</name>
<dbReference type="InterPro" id="IPR012349">
    <property type="entry name" value="Split_barrel_FMN-bd"/>
</dbReference>
<sequence>MYITPPFDDIDNQKVNQFLRSCSFVTIVSSDNKGEMLASHLSIDIVNDGSLHGKIIGHLAIDNPHFELLKTNKEVLTIFQSDSSYISPSWTEKRTSVPTQSFMDIHTYGTPTIIMDKKRIHEILEVQVNSRESRQKNPWSSDELPNNAYDNLLNKIVAFEISIERLRVNFHLLQNKPIKDIVSILKNDEISDDLKNHISSINKL</sequence>
<dbReference type="GO" id="GO:0006508">
    <property type="term" value="P:proteolysis"/>
    <property type="evidence" value="ECO:0007669"/>
    <property type="project" value="UniProtKB-KW"/>
</dbReference>
<dbReference type="AlphaFoldDB" id="A0AAU6PHA7"/>
<dbReference type="Pfam" id="PF04299">
    <property type="entry name" value="FMN_bind_2"/>
    <property type="match status" value="1"/>
</dbReference>